<feature type="transmembrane region" description="Helical" evidence="1">
    <location>
        <begin position="12"/>
        <end position="33"/>
    </location>
</feature>
<dbReference type="Proteomes" id="UP000533724">
    <property type="component" value="Unassembled WGS sequence"/>
</dbReference>
<reference evidence="2 3" key="1">
    <citation type="submission" date="2020-08" db="EMBL/GenBank/DDBJ databases">
        <title>Genomic Encyclopedia of Type Strains, Phase IV (KMG-V): Genome sequencing to study the core and pangenomes of soil and plant-associated prokaryotes.</title>
        <authorList>
            <person name="Whitman W."/>
        </authorList>
    </citation>
    <scope>NUCLEOTIDE SEQUENCE [LARGE SCALE GENOMIC DNA]</scope>
    <source>
        <strain evidence="2 3">SEMIA 414</strain>
    </source>
</reference>
<dbReference type="RefSeq" id="WP_184497454.1">
    <property type="nucleotide sequence ID" value="NZ_JACIHI010000001.1"/>
</dbReference>
<accession>A0A7W6XSE3</accession>
<proteinExistence type="predicted"/>
<name>A0A7W6XSE3_9HYPH</name>
<keyword evidence="1" id="KW-1133">Transmembrane helix</keyword>
<dbReference type="AlphaFoldDB" id="A0A7W6XSE3"/>
<gene>
    <name evidence="2" type="ORF">GGE15_000414</name>
</gene>
<evidence type="ECO:0000256" key="1">
    <source>
        <dbReference type="SAM" id="Phobius"/>
    </source>
</evidence>
<dbReference type="EMBL" id="JACIHI010000001">
    <property type="protein sequence ID" value="MBB4437183.1"/>
    <property type="molecule type" value="Genomic_DNA"/>
</dbReference>
<evidence type="ECO:0000313" key="2">
    <source>
        <dbReference type="EMBL" id="MBB4437183.1"/>
    </source>
</evidence>
<organism evidence="2 3">
    <name type="scientific">Rhizobium esperanzae</name>
    <dbReference type="NCBI Taxonomy" id="1967781"/>
    <lineage>
        <taxon>Bacteria</taxon>
        <taxon>Pseudomonadati</taxon>
        <taxon>Pseudomonadota</taxon>
        <taxon>Alphaproteobacteria</taxon>
        <taxon>Hyphomicrobiales</taxon>
        <taxon>Rhizobiaceae</taxon>
        <taxon>Rhizobium/Agrobacterium group</taxon>
        <taxon>Rhizobium</taxon>
    </lineage>
</organism>
<protein>
    <submittedName>
        <fullName evidence="2">Uncharacterized protein</fullName>
    </submittedName>
</protein>
<keyword evidence="1" id="KW-0472">Membrane</keyword>
<keyword evidence="1" id="KW-0812">Transmembrane</keyword>
<comment type="caution">
    <text evidence="2">The sequence shown here is derived from an EMBL/GenBank/DDBJ whole genome shotgun (WGS) entry which is preliminary data.</text>
</comment>
<sequence length="90" mass="10236">MPIDKRKFMDWNLNTSLGGVTLISMIAGGAVAWNNYQRDIGELQAWARKRGRRDCRRKEVQSTLNVQGGDLRVMKEILQGIEATQKRTTS</sequence>
<evidence type="ECO:0000313" key="3">
    <source>
        <dbReference type="Proteomes" id="UP000533724"/>
    </source>
</evidence>